<dbReference type="InterPro" id="IPR031307">
    <property type="entry name" value="Ninja_fam"/>
</dbReference>
<evidence type="ECO:0000313" key="6">
    <source>
        <dbReference type="EMBL" id="BAT76514.1"/>
    </source>
</evidence>
<dbReference type="AlphaFoldDB" id="A0A0S3R776"/>
<organism evidence="6 7">
    <name type="scientific">Vigna angularis var. angularis</name>
    <dbReference type="NCBI Taxonomy" id="157739"/>
    <lineage>
        <taxon>Eukaryota</taxon>
        <taxon>Viridiplantae</taxon>
        <taxon>Streptophyta</taxon>
        <taxon>Embryophyta</taxon>
        <taxon>Tracheophyta</taxon>
        <taxon>Spermatophyta</taxon>
        <taxon>Magnoliopsida</taxon>
        <taxon>eudicotyledons</taxon>
        <taxon>Gunneridae</taxon>
        <taxon>Pentapetalae</taxon>
        <taxon>rosids</taxon>
        <taxon>fabids</taxon>
        <taxon>Fabales</taxon>
        <taxon>Fabaceae</taxon>
        <taxon>Papilionoideae</taxon>
        <taxon>50 kb inversion clade</taxon>
        <taxon>NPAAA clade</taxon>
        <taxon>indigoferoid/millettioid clade</taxon>
        <taxon>Phaseoleae</taxon>
        <taxon>Vigna</taxon>
    </lineage>
</organism>
<dbReference type="EMBL" id="AP015034">
    <property type="protein sequence ID" value="BAT76514.1"/>
    <property type="molecule type" value="Genomic_DNA"/>
</dbReference>
<reference evidence="6 7" key="1">
    <citation type="journal article" date="2015" name="Sci. Rep.">
        <title>The power of single molecule real-time sequencing technology in the de novo assembly of a eukaryotic genome.</title>
        <authorList>
            <person name="Sakai H."/>
            <person name="Naito K."/>
            <person name="Ogiso-Tanaka E."/>
            <person name="Takahashi Y."/>
            <person name="Iseki K."/>
            <person name="Muto C."/>
            <person name="Satou K."/>
            <person name="Teruya K."/>
            <person name="Shiroma A."/>
            <person name="Shimoji M."/>
            <person name="Hirano T."/>
            <person name="Itoh T."/>
            <person name="Kaga A."/>
            <person name="Tomooka N."/>
        </authorList>
    </citation>
    <scope>NUCLEOTIDE SEQUENCE [LARGE SCALE GENOMIC DNA]</scope>
    <source>
        <strain evidence="7">cv. Shumari</strain>
    </source>
</reference>
<comment type="subcellular location">
    <subcellularLocation>
        <location evidence="1 4">Nucleus</location>
    </subcellularLocation>
</comment>
<evidence type="ECO:0000313" key="7">
    <source>
        <dbReference type="Proteomes" id="UP000291084"/>
    </source>
</evidence>
<comment type="function">
    <text evidence="4">Acts as a negative regulator of abscisic acid (ABA) response.</text>
</comment>
<dbReference type="PANTHER" id="PTHR31413">
    <property type="entry name" value="AFP HOMOLOG 2"/>
    <property type="match status" value="1"/>
</dbReference>
<name>A0A0S3R776_PHAAN</name>
<accession>A0A0S3R776</accession>
<dbReference type="Proteomes" id="UP000291084">
    <property type="component" value="Chromosome 1"/>
</dbReference>
<protein>
    <recommendedName>
        <fullName evidence="4">Ninja-family protein</fullName>
    </recommendedName>
    <alternativeName>
        <fullName evidence="4">ABI-binding protein</fullName>
    </alternativeName>
</protein>
<dbReference type="Pfam" id="PF16135">
    <property type="entry name" value="TDBD"/>
    <property type="match status" value="1"/>
</dbReference>
<dbReference type="OrthoDB" id="667358at2759"/>
<evidence type="ECO:0000256" key="2">
    <source>
        <dbReference type="ARBA" id="ARBA00006081"/>
    </source>
</evidence>
<evidence type="ECO:0000256" key="3">
    <source>
        <dbReference type="ARBA" id="ARBA00023242"/>
    </source>
</evidence>
<dbReference type="GO" id="GO:0005634">
    <property type="term" value="C:nucleus"/>
    <property type="evidence" value="ECO:0007669"/>
    <property type="project" value="UniProtKB-SubCell"/>
</dbReference>
<gene>
    <name evidence="6" type="primary">Vigan.01G453100</name>
    <name evidence="6" type="ORF">VIGAN_01453100</name>
</gene>
<sequence length="312" mass="34600">MYYIILSTTLFPTVEEPDTLSFPPKFMSLTSSKEFFSSITSPFSSISMEGFYSDKWYTNSDQIDLTLKLSPSGQNAEEKMVGEKAQNRMMENQENPFVVCLAEGEMGLVRFGDLQAMRRVRTGKRLLMKKMQMAVAAAADAEKPFPVSPPGVQPLPPSIDGNFKMFAHPSLDPWHEGGVSSSFQISPKQEIDPMVSPEATQETTVWPSECMVEKPAKKLKHKSDAMNIVREMPCVISAGDDRTGKRIEGLLYKYKIGQVCIVCVCHGRFLSPTEFVMHAGGKEVADPMKHIAVSSDSFYVNGDGAGFITHPF</sequence>
<evidence type="ECO:0000256" key="4">
    <source>
        <dbReference type="RuleBase" id="RU369029"/>
    </source>
</evidence>
<comment type="similarity">
    <text evidence="2 4">Belongs to the Ninja family.</text>
</comment>
<keyword evidence="3 4" id="KW-0539">Nucleus</keyword>
<feature type="domain" description="Tify" evidence="5">
    <location>
        <begin position="259"/>
        <end position="293"/>
    </location>
</feature>
<proteinExistence type="inferred from homology"/>
<dbReference type="InterPro" id="IPR032308">
    <property type="entry name" value="TDBD"/>
</dbReference>
<dbReference type="GO" id="GO:0045892">
    <property type="term" value="P:negative regulation of DNA-templated transcription"/>
    <property type="evidence" value="ECO:0007669"/>
    <property type="project" value="TreeGrafter"/>
</dbReference>
<keyword evidence="7" id="KW-1185">Reference proteome</keyword>
<dbReference type="GO" id="GO:0007165">
    <property type="term" value="P:signal transduction"/>
    <property type="evidence" value="ECO:0007669"/>
    <property type="project" value="InterPro"/>
</dbReference>
<evidence type="ECO:0000256" key="1">
    <source>
        <dbReference type="ARBA" id="ARBA00004123"/>
    </source>
</evidence>
<evidence type="ECO:0000259" key="5">
    <source>
        <dbReference type="Pfam" id="PF16135"/>
    </source>
</evidence>
<dbReference type="PANTHER" id="PTHR31413:SF43">
    <property type="entry name" value="NINJA-FAMILY PROTEIN"/>
    <property type="match status" value="1"/>
</dbReference>